<reference evidence="1 2" key="1">
    <citation type="submission" date="2023-08" db="EMBL/GenBank/DDBJ databases">
        <title>Black Yeasts Isolated from many extreme environments.</title>
        <authorList>
            <person name="Coleine C."/>
            <person name="Stajich J.E."/>
            <person name="Selbmann L."/>
        </authorList>
    </citation>
    <scope>NUCLEOTIDE SEQUENCE [LARGE SCALE GENOMIC DNA]</scope>
    <source>
        <strain evidence="1 2">CCFEE 5885</strain>
    </source>
</reference>
<proteinExistence type="predicted"/>
<dbReference type="EMBL" id="JAVRRG010000018">
    <property type="protein sequence ID" value="KAK5097349.1"/>
    <property type="molecule type" value="Genomic_DNA"/>
</dbReference>
<name>A0ABR0KIC8_9EURO</name>
<keyword evidence="2" id="KW-1185">Reference proteome</keyword>
<evidence type="ECO:0000313" key="1">
    <source>
        <dbReference type="EMBL" id="KAK5097349.1"/>
    </source>
</evidence>
<comment type="caution">
    <text evidence="1">The sequence shown here is derived from an EMBL/GenBank/DDBJ whole genome shotgun (WGS) entry which is preliminary data.</text>
</comment>
<accession>A0ABR0KIC8</accession>
<organism evidence="1 2">
    <name type="scientific">Lithohypha guttulata</name>
    <dbReference type="NCBI Taxonomy" id="1690604"/>
    <lineage>
        <taxon>Eukaryota</taxon>
        <taxon>Fungi</taxon>
        <taxon>Dikarya</taxon>
        <taxon>Ascomycota</taxon>
        <taxon>Pezizomycotina</taxon>
        <taxon>Eurotiomycetes</taxon>
        <taxon>Chaetothyriomycetidae</taxon>
        <taxon>Chaetothyriales</taxon>
        <taxon>Trichomeriaceae</taxon>
        <taxon>Lithohypha</taxon>
    </lineage>
</organism>
<evidence type="ECO:0000313" key="2">
    <source>
        <dbReference type="Proteomes" id="UP001345013"/>
    </source>
</evidence>
<dbReference type="Proteomes" id="UP001345013">
    <property type="component" value="Unassembled WGS sequence"/>
</dbReference>
<gene>
    <name evidence="1" type="ORF">LTR24_002218</name>
</gene>
<sequence>MNVRFERWGLTNPRCREATDANLDPAPNSNTTQEGLPDYNAALVEFKHRQTYEALVEFQDRERSRFFDANDPQHMLHEAASRHIDFQAPALFDESPAALMQEPAAIESVSSSFHCGRSKEKSNRSQHKTVVLGEPAQQDEFGAHTGDAIYYTVIDGLVIAARASGIPKQHNRCEQCFNDEVRELTAHLDEKLFRYMTSSSTKQLHFALRLRHVGRTLDDLSPAIIISTDSDTSQQIIAGELKDRALHSKILWCNVQVYVVRGSSGGRNSTDKVLALVLRPAGWRLRWMRPHIGFSTRMVLVQDSAFYRLGSSLPADVHEFSERPLEEEGGRDVFVGAKDPLCRRPKRTRSEISSIISSQLSAGLRDFVRLAKRLNVTPQRVQTHEHLGTRSHGMCLDEDVLFSPGTVVYEAVLDLRMDASGKMLRTWDGVDLYP</sequence>
<protein>
    <submittedName>
        <fullName evidence="1">Uncharacterized protein</fullName>
    </submittedName>
</protein>